<dbReference type="Proteomes" id="UP000314294">
    <property type="component" value="Unassembled WGS sequence"/>
</dbReference>
<organism evidence="2 3">
    <name type="scientific">Liparis tanakae</name>
    <name type="common">Tanaka's snailfish</name>
    <dbReference type="NCBI Taxonomy" id="230148"/>
    <lineage>
        <taxon>Eukaryota</taxon>
        <taxon>Metazoa</taxon>
        <taxon>Chordata</taxon>
        <taxon>Craniata</taxon>
        <taxon>Vertebrata</taxon>
        <taxon>Euteleostomi</taxon>
        <taxon>Actinopterygii</taxon>
        <taxon>Neopterygii</taxon>
        <taxon>Teleostei</taxon>
        <taxon>Neoteleostei</taxon>
        <taxon>Acanthomorphata</taxon>
        <taxon>Eupercaria</taxon>
        <taxon>Perciformes</taxon>
        <taxon>Cottioidei</taxon>
        <taxon>Cottales</taxon>
        <taxon>Liparidae</taxon>
        <taxon>Liparis</taxon>
    </lineage>
</organism>
<accession>A0A4Z2GKQ2</accession>
<evidence type="ECO:0000313" key="2">
    <source>
        <dbReference type="EMBL" id="TNN53899.1"/>
    </source>
</evidence>
<protein>
    <submittedName>
        <fullName evidence="2">Uncharacterized protein</fullName>
    </submittedName>
</protein>
<reference evidence="2 3" key="1">
    <citation type="submission" date="2019-03" db="EMBL/GenBank/DDBJ databases">
        <title>First draft genome of Liparis tanakae, snailfish: a comprehensive survey of snailfish specific genes.</title>
        <authorList>
            <person name="Kim W."/>
            <person name="Song I."/>
            <person name="Jeong J.-H."/>
            <person name="Kim D."/>
            <person name="Kim S."/>
            <person name="Ryu S."/>
            <person name="Song J.Y."/>
            <person name="Lee S.K."/>
        </authorList>
    </citation>
    <scope>NUCLEOTIDE SEQUENCE [LARGE SCALE GENOMIC DNA]</scope>
    <source>
        <tissue evidence="2">Muscle</tissue>
    </source>
</reference>
<gene>
    <name evidence="2" type="ORF">EYF80_035876</name>
</gene>
<dbReference type="AlphaFoldDB" id="A0A4Z2GKQ2"/>
<evidence type="ECO:0000256" key="1">
    <source>
        <dbReference type="SAM" id="MobiDB-lite"/>
    </source>
</evidence>
<evidence type="ECO:0000313" key="3">
    <source>
        <dbReference type="Proteomes" id="UP000314294"/>
    </source>
</evidence>
<dbReference type="EMBL" id="SRLO01000502">
    <property type="protein sequence ID" value="TNN53899.1"/>
    <property type="molecule type" value="Genomic_DNA"/>
</dbReference>
<comment type="caution">
    <text evidence="2">The sequence shown here is derived from an EMBL/GenBank/DDBJ whole genome shotgun (WGS) entry which is preliminary data.</text>
</comment>
<feature type="region of interest" description="Disordered" evidence="1">
    <location>
        <begin position="1"/>
        <end position="31"/>
    </location>
</feature>
<keyword evidence="3" id="KW-1185">Reference proteome</keyword>
<sequence>MEAILNSASTDLSQSQRGSKADGRIFTSSGFSAHPVTSKNMKLDEMFLCRPGGKFGKNRNE</sequence>
<name>A0A4Z2GKQ2_9TELE</name>
<proteinExistence type="predicted"/>
<feature type="compositionally biased region" description="Polar residues" evidence="1">
    <location>
        <begin position="1"/>
        <end position="18"/>
    </location>
</feature>